<comment type="caution">
    <text evidence="11">The sequence shown here is derived from an EMBL/GenBank/DDBJ whole genome shotgun (WGS) entry which is preliminary data.</text>
</comment>
<evidence type="ECO:0000313" key="12">
    <source>
        <dbReference type="Proteomes" id="UP001266305"/>
    </source>
</evidence>
<dbReference type="Gene3D" id="2.60.200.20">
    <property type="match status" value="1"/>
</dbReference>
<feature type="compositionally biased region" description="Basic and acidic residues" evidence="9">
    <location>
        <begin position="734"/>
        <end position="745"/>
    </location>
</feature>
<evidence type="ECO:0000259" key="10">
    <source>
        <dbReference type="Pfam" id="PF16183"/>
    </source>
</evidence>
<feature type="compositionally biased region" description="Gly residues" evidence="9">
    <location>
        <begin position="595"/>
        <end position="604"/>
    </location>
</feature>
<feature type="region of interest" description="Disordered" evidence="9">
    <location>
        <begin position="592"/>
        <end position="745"/>
    </location>
</feature>
<keyword evidence="6" id="KW-0505">Motor protein</keyword>
<keyword evidence="5" id="KW-0067">ATP-binding</keyword>
<gene>
    <name evidence="11" type="primary">KIF1C_2</name>
    <name evidence="11" type="ORF">P7K49_011324</name>
</gene>
<evidence type="ECO:0000256" key="6">
    <source>
        <dbReference type="ARBA" id="ARBA00023175"/>
    </source>
</evidence>
<dbReference type="InterPro" id="IPR008984">
    <property type="entry name" value="SMAD_FHA_dom_sf"/>
</dbReference>
<feature type="compositionally biased region" description="Basic residues" evidence="9">
    <location>
        <begin position="663"/>
        <end position="673"/>
    </location>
</feature>
<evidence type="ECO:0000256" key="2">
    <source>
        <dbReference type="ARBA" id="ARBA00022490"/>
    </source>
</evidence>
<name>A0ABQ9VSP0_SAGOE</name>
<keyword evidence="7" id="KW-0206">Cytoskeleton</keyword>
<evidence type="ECO:0000256" key="7">
    <source>
        <dbReference type="ARBA" id="ARBA00023212"/>
    </source>
</evidence>
<feature type="compositionally biased region" description="Pro residues" evidence="9">
    <location>
        <begin position="642"/>
        <end position="662"/>
    </location>
</feature>
<comment type="subcellular location">
    <subcellularLocation>
        <location evidence="1">Cytoplasm</location>
        <location evidence="1">Cytoskeleton</location>
    </subcellularLocation>
</comment>
<protein>
    <submittedName>
        <fullName evidence="11">Kinesin-like protein kif1c</fullName>
    </submittedName>
</protein>
<dbReference type="PANTHER" id="PTHR47117">
    <property type="entry name" value="STAR-RELATED LIPID TRANSFER PROTEIN 9"/>
    <property type="match status" value="1"/>
</dbReference>
<organism evidence="11 12">
    <name type="scientific">Saguinus oedipus</name>
    <name type="common">Cotton-top tamarin</name>
    <name type="synonym">Oedipomidas oedipus</name>
    <dbReference type="NCBI Taxonomy" id="9490"/>
    <lineage>
        <taxon>Eukaryota</taxon>
        <taxon>Metazoa</taxon>
        <taxon>Chordata</taxon>
        <taxon>Craniata</taxon>
        <taxon>Vertebrata</taxon>
        <taxon>Euteleostomi</taxon>
        <taxon>Mammalia</taxon>
        <taxon>Eutheria</taxon>
        <taxon>Euarchontoglires</taxon>
        <taxon>Primates</taxon>
        <taxon>Haplorrhini</taxon>
        <taxon>Platyrrhini</taxon>
        <taxon>Cebidae</taxon>
        <taxon>Callitrichinae</taxon>
        <taxon>Saguinus</taxon>
    </lineage>
</organism>
<feature type="compositionally biased region" description="Pro residues" evidence="9">
    <location>
        <begin position="704"/>
        <end position="725"/>
    </location>
</feature>
<dbReference type="PANTHER" id="PTHR47117:SF9">
    <property type="entry name" value="KINESIN-LIKE PROTEIN KIF1C ISOFORM X1"/>
    <property type="match status" value="1"/>
</dbReference>
<dbReference type="PRINTS" id="PR01217">
    <property type="entry name" value="PRICHEXTENSN"/>
</dbReference>
<feature type="region of interest" description="Disordered" evidence="9">
    <location>
        <begin position="40"/>
        <end position="62"/>
    </location>
</feature>
<evidence type="ECO:0000256" key="5">
    <source>
        <dbReference type="ARBA" id="ARBA00022840"/>
    </source>
</evidence>
<evidence type="ECO:0000256" key="8">
    <source>
        <dbReference type="SAM" id="Coils"/>
    </source>
</evidence>
<feature type="compositionally biased region" description="Gly residues" evidence="9">
    <location>
        <begin position="455"/>
        <end position="464"/>
    </location>
</feature>
<dbReference type="Pfam" id="PF16183">
    <property type="entry name" value="Kinesin_assoc"/>
    <property type="match status" value="1"/>
</dbReference>
<feature type="region of interest" description="Disordered" evidence="9">
    <location>
        <begin position="516"/>
        <end position="566"/>
    </location>
</feature>
<proteinExistence type="predicted"/>
<accession>A0ABQ9VSP0</accession>
<keyword evidence="3" id="KW-0493">Microtubule</keyword>
<sequence>MQEACFGVSAQGSSEWKYRAWERGLGGGLGQVDWSLDTEETPGMPRVKSSLKSSGPGVPAGETPHLVNLNEDPLMSECLLYHIKDGITRVGQVDMDIKLTGQFIREQHCLFRSIPQPDGEGRQDLVLSGSKCFRHFGLKAVESVQPHELLPSSCGKFPCGHLKPFAGGDMKAIQITKNTPQQSEPNSKELRLWGDDTLVVTLEPCEGAETYVNGKLVTEPLVLKSGNRIVMGKNHVFRFNHPEQARLERERGVPPPPGPPCEPVDWNFAQKELLEQQGIDIKLEMEKRLQDLENQYRKEKEEADLLLEQQRLYADSDSGDDSDKRSCEESWRLISSLREQLPPTTVQTIVKRCGLPSSGKRRAPRRVYQIPQRRRLQGKDPRWATMADLKMQAVKEICYEVALADFRHGRAEIEALAALKMRELCRTYGKPEGPGDAWRAVARDVWDTVGEEEGGGAGSGGGSEEGARGAEVEDLRAHIDKLTGILQEVKLQNSTKDRELQALRDRMLRMERVIPLAQDHEDEKEEGGEVPWAPPEGSEAAEEAAPSDRMPSAQPPSPPLSSWERVSRLMEEDPAFRRGRLRWLKQEQLRLQGLQGSGGRGGGLRRPPARFVPPHDCKLRFPFKSNPQHREFWPGMGSGEAPAPPQPPEEVTPPPATPARRPPSPRRSHHHRRNSLDGGGRSRGAGSAQPEPQHFQPKKHNSYPQPPQPYPAQRPPGPRYPPYTTPPRMRRQRSAPDLKESGVAV</sequence>
<feature type="coiled-coil region" evidence="8">
    <location>
        <begin position="472"/>
        <end position="506"/>
    </location>
</feature>
<feature type="domain" description="Kinesin-associated" evidence="10">
    <location>
        <begin position="62"/>
        <end position="87"/>
    </location>
</feature>
<dbReference type="SUPFAM" id="SSF49879">
    <property type="entry name" value="SMAD/FHA domain"/>
    <property type="match status" value="2"/>
</dbReference>
<evidence type="ECO:0000256" key="3">
    <source>
        <dbReference type="ARBA" id="ARBA00022701"/>
    </source>
</evidence>
<keyword evidence="8" id="KW-0175">Coiled coil</keyword>
<reference evidence="11 12" key="1">
    <citation type="submission" date="2023-05" db="EMBL/GenBank/DDBJ databases">
        <title>B98-5 Cell Line De Novo Hybrid Assembly: An Optical Mapping Approach.</title>
        <authorList>
            <person name="Kananen K."/>
            <person name="Auerbach J.A."/>
            <person name="Kautto E."/>
            <person name="Blachly J.S."/>
        </authorList>
    </citation>
    <scope>NUCLEOTIDE SEQUENCE [LARGE SCALE GENOMIC DNA]</scope>
    <source>
        <strain evidence="11">B95-8</strain>
        <tissue evidence="11">Cell line</tissue>
    </source>
</reference>
<keyword evidence="2" id="KW-0963">Cytoplasm</keyword>
<feature type="region of interest" description="Disordered" evidence="9">
    <location>
        <begin position="450"/>
        <end position="470"/>
    </location>
</feature>
<feature type="coiled-coil region" evidence="8">
    <location>
        <begin position="282"/>
        <end position="309"/>
    </location>
</feature>
<dbReference type="Proteomes" id="UP001266305">
    <property type="component" value="Unassembled WGS sequence"/>
</dbReference>
<dbReference type="InterPro" id="IPR032405">
    <property type="entry name" value="Kinesin_assoc"/>
</dbReference>
<evidence type="ECO:0000313" key="11">
    <source>
        <dbReference type="EMBL" id="KAK2111578.1"/>
    </source>
</evidence>
<evidence type="ECO:0000256" key="1">
    <source>
        <dbReference type="ARBA" id="ARBA00004245"/>
    </source>
</evidence>
<keyword evidence="4" id="KW-0547">Nucleotide-binding</keyword>
<evidence type="ECO:0000256" key="9">
    <source>
        <dbReference type="SAM" id="MobiDB-lite"/>
    </source>
</evidence>
<keyword evidence="12" id="KW-1185">Reference proteome</keyword>
<dbReference type="EMBL" id="JASSZA010000005">
    <property type="protein sequence ID" value="KAK2111578.1"/>
    <property type="molecule type" value="Genomic_DNA"/>
</dbReference>
<evidence type="ECO:0000256" key="4">
    <source>
        <dbReference type="ARBA" id="ARBA00022741"/>
    </source>
</evidence>